<dbReference type="OrthoDB" id="9812068at2"/>
<protein>
    <submittedName>
        <fullName evidence="9">Tail-specific protease</fullName>
    </submittedName>
</protein>
<evidence type="ECO:0000313" key="10">
    <source>
        <dbReference type="Proteomes" id="UP000005019"/>
    </source>
</evidence>
<evidence type="ECO:0000256" key="2">
    <source>
        <dbReference type="ARBA" id="ARBA00022670"/>
    </source>
</evidence>
<evidence type="ECO:0000256" key="1">
    <source>
        <dbReference type="ARBA" id="ARBA00009179"/>
    </source>
</evidence>
<dbReference type="InterPro" id="IPR036034">
    <property type="entry name" value="PDZ_sf"/>
</dbReference>
<keyword evidence="10" id="KW-1185">Reference proteome</keyword>
<dbReference type="GO" id="GO:0004175">
    <property type="term" value="F:endopeptidase activity"/>
    <property type="evidence" value="ECO:0007669"/>
    <property type="project" value="TreeGrafter"/>
</dbReference>
<dbReference type="FunFam" id="3.90.226.10:FF:000090">
    <property type="entry name" value="Tail-specific protease"/>
    <property type="match status" value="1"/>
</dbReference>
<sequence length="706" mass="77614">MKLNTLFLLIGLALPAPVMLQAATPAVPTLKPVEAHALAAQASAELMSRFHYQNVPLDDALSSKILDRYLKTLDPDRVFFLQSDIDTFNSVRLLLDDAIRQQNLAAPFAIYTRYAQRQQERLSEARALLAKGFDFTQNENYQYVRTDAPWAKTGAELQELWRKRVKNDWLRLKLAGKDDAAIRDTLTKRYDQALSNSARIKSDDVFQIFMNAYAESIEPHTSYLGPRAAEDFAINMKLSLVGIGAVLQERDEYVTIRELVAGGPAARSEKIKIGDRIVGVAKDEQTPMADVLGWRVDDVVQLIRGSKDTVVTLDILPADAGPDAKPTRVKMVRDTIKLEKQAAAKSVIEAGGQKVGVITLPTFYQDVEAKSRADADFRSASRDVAKLIAELKADKVDALLIDLRNNGGGSLDEAVRLTGLFIDRGPVVQQRNGKGQIRVEQDNDAGLAWDGPLGVLINRASASASEIFAAAIQDYGRGLVIGETSFGKGTVQTLLDMDEMAKSDKPTYGELKLTIAQFFRVNGGTTQLRGVTPDLPLARTMDHERIGESSYDNPLPWTQIAPADYRAVGHPQELLPMLTARHQARTAQDRGYRDLLDDLAEAEAMRKRTEISLNAEARRKEREAQEAKLKARSEVKDGTEDAPVLRDDGLQAGERALDSELAAEKSRKAARDVLLDEAARIMGDAADLLKSDTALAKRSAGVAATK</sequence>
<dbReference type="InterPro" id="IPR029045">
    <property type="entry name" value="ClpP/crotonase-like_dom_sf"/>
</dbReference>
<evidence type="ECO:0000256" key="3">
    <source>
        <dbReference type="ARBA" id="ARBA00022801"/>
    </source>
</evidence>
<keyword evidence="3 5" id="KW-0378">Hydrolase</keyword>
<name>F5R947_METUF</name>
<dbReference type="SUPFAM" id="SSF52096">
    <property type="entry name" value="ClpP/crotonase"/>
    <property type="match status" value="1"/>
</dbReference>
<dbReference type="GO" id="GO:0007165">
    <property type="term" value="P:signal transduction"/>
    <property type="evidence" value="ECO:0007669"/>
    <property type="project" value="TreeGrafter"/>
</dbReference>
<dbReference type="NCBIfam" id="TIGR00225">
    <property type="entry name" value="prc"/>
    <property type="match status" value="1"/>
</dbReference>
<gene>
    <name evidence="9" type="ORF">METUNv1_00930</name>
</gene>
<dbReference type="SMART" id="SM00245">
    <property type="entry name" value="TSPc"/>
    <property type="match status" value="1"/>
</dbReference>
<dbReference type="GO" id="GO:0006508">
    <property type="term" value="P:proteolysis"/>
    <property type="evidence" value="ECO:0007669"/>
    <property type="project" value="UniProtKB-KW"/>
</dbReference>
<accession>F5R947</accession>
<dbReference type="InterPro" id="IPR001478">
    <property type="entry name" value="PDZ"/>
</dbReference>
<dbReference type="GO" id="GO:0008236">
    <property type="term" value="F:serine-type peptidase activity"/>
    <property type="evidence" value="ECO:0007669"/>
    <property type="project" value="UniProtKB-KW"/>
</dbReference>
<dbReference type="Gene3D" id="2.30.42.10">
    <property type="match status" value="1"/>
</dbReference>
<dbReference type="InterPro" id="IPR004447">
    <property type="entry name" value="Peptidase_S41A"/>
</dbReference>
<dbReference type="Pfam" id="PF17804">
    <property type="entry name" value="TSP_NTD"/>
    <property type="match status" value="1"/>
</dbReference>
<dbReference type="CDD" id="cd07560">
    <property type="entry name" value="Peptidase_S41_CPP"/>
    <property type="match status" value="1"/>
</dbReference>
<comment type="caution">
    <text evidence="9">The sequence shown here is derived from an EMBL/GenBank/DDBJ whole genome shotgun (WGS) entry which is preliminary data.</text>
</comment>
<dbReference type="Pfam" id="PF00595">
    <property type="entry name" value="PDZ"/>
    <property type="match status" value="1"/>
</dbReference>
<dbReference type="InterPro" id="IPR020992">
    <property type="entry name" value="Tail_Prtase_C"/>
</dbReference>
<dbReference type="CDD" id="cd06782">
    <property type="entry name" value="cpPDZ_CPP-like"/>
    <property type="match status" value="1"/>
</dbReference>
<keyword evidence="7" id="KW-0732">Signal</keyword>
<feature type="chain" id="PRO_5003330825" evidence="7">
    <location>
        <begin position="23"/>
        <end position="706"/>
    </location>
</feature>
<dbReference type="MEROPS" id="S41.001"/>
<dbReference type="InterPro" id="IPR040573">
    <property type="entry name" value="TSP_N"/>
</dbReference>
<evidence type="ECO:0000256" key="6">
    <source>
        <dbReference type="SAM" id="MobiDB-lite"/>
    </source>
</evidence>
<evidence type="ECO:0000313" key="9">
    <source>
        <dbReference type="EMBL" id="EGK73091.1"/>
    </source>
</evidence>
<keyword evidence="2 5" id="KW-0645">Protease</keyword>
<evidence type="ECO:0000259" key="8">
    <source>
        <dbReference type="PROSITE" id="PS50106"/>
    </source>
</evidence>
<dbReference type="RefSeq" id="WP_008059288.1">
    <property type="nucleotide sequence ID" value="NZ_AFHG01000030.1"/>
</dbReference>
<dbReference type="Proteomes" id="UP000005019">
    <property type="component" value="Unassembled WGS sequence"/>
</dbReference>
<dbReference type="SUPFAM" id="SSF50156">
    <property type="entry name" value="PDZ domain-like"/>
    <property type="match status" value="1"/>
</dbReference>
<dbReference type="EMBL" id="AFHG01000030">
    <property type="protein sequence ID" value="EGK73091.1"/>
    <property type="molecule type" value="Genomic_DNA"/>
</dbReference>
<dbReference type="STRING" id="1000565.METUNv1_00930"/>
<dbReference type="Pfam" id="PF11818">
    <property type="entry name" value="DUF3340"/>
    <property type="match status" value="1"/>
</dbReference>
<dbReference type="SMART" id="SM00228">
    <property type="entry name" value="PDZ"/>
    <property type="match status" value="1"/>
</dbReference>
<feature type="region of interest" description="Disordered" evidence="6">
    <location>
        <begin position="623"/>
        <end position="652"/>
    </location>
</feature>
<dbReference type="InterPro" id="IPR005151">
    <property type="entry name" value="Tail-specific_protease"/>
</dbReference>
<feature type="domain" description="PDZ" evidence="8">
    <location>
        <begin position="233"/>
        <end position="310"/>
    </location>
</feature>
<dbReference type="PANTHER" id="PTHR32060:SF22">
    <property type="entry name" value="CARBOXYL-TERMINAL-PROCESSING PEPTIDASE 3, CHLOROPLASTIC"/>
    <property type="match status" value="1"/>
</dbReference>
<dbReference type="GO" id="GO:0030288">
    <property type="term" value="C:outer membrane-bounded periplasmic space"/>
    <property type="evidence" value="ECO:0007669"/>
    <property type="project" value="TreeGrafter"/>
</dbReference>
<dbReference type="Pfam" id="PF03572">
    <property type="entry name" value="Peptidase_S41"/>
    <property type="match status" value="1"/>
</dbReference>
<comment type="similarity">
    <text evidence="1 5">Belongs to the peptidase S41A family.</text>
</comment>
<reference evidence="9 10" key="1">
    <citation type="journal article" date="2011" name="J. Bacteriol.">
        <title>Genome sequence of Methyloversatilis universalis FAM5T, a methylotrophic representative of the order Rhodocyclales.</title>
        <authorList>
            <person name="Kittichotirat W."/>
            <person name="Good N.M."/>
            <person name="Hall R."/>
            <person name="Bringel F."/>
            <person name="Lajus A."/>
            <person name="Medigue C."/>
            <person name="Smalley N.E."/>
            <person name="Beck D."/>
            <person name="Bumgarner R."/>
            <person name="Vuilleumier S."/>
            <person name="Kalyuzhnaya M.G."/>
        </authorList>
    </citation>
    <scope>NUCLEOTIDE SEQUENCE [LARGE SCALE GENOMIC DNA]</scope>
    <source>
        <strain evidence="10">ATCC BAA-1314 / JCM 13912 / FAM5</strain>
    </source>
</reference>
<keyword evidence="4 5" id="KW-0720">Serine protease</keyword>
<dbReference type="Gene3D" id="3.90.226.10">
    <property type="entry name" value="2-enoyl-CoA Hydratase, Chain A, domain 1"/>
    <property type="match status" value="1"/>
</dbReference>
<evidence type="ECO:0000256" key="7">
    <source>
        <dbReference type="SAM" id="SignalP"/>
    </source>
</evidence>
<organism evidence="9 10">
    <name type="scientific">Methyloversatilis universalis (strain ATCC BAA-1314 / DSM 25237 / JCM 13912 / CCUG 52030 / FAM5)</name>
    <dbReference type="NCBI Taxonomy" id="1000565"/>
    <lineage>
        <taxon>Bacteria</taxon>
        <taxon>Pseudomonadati</taxon>
        <taxon>Pseudomonadota</taxon>
        <taxon>Betaproteobacteria</taxon>
        <taxon>Nitrosomonadales</taxon>
        <taxon>Sterolibacteriaceae</taxon>
        <taxon>Methyloversatilis</taxon>
    </lineage>
</organism>
<dbReference type="AlphaFoldDB" id="F5R947"/>
<dbReference type="PROSITE" id="PS50106">
    <property type="entry name" value="PDZ"/>
    <property type="match status" value="1"/>
</dbReference>
<evidence type="ECO:0000256" key="5">
    <source>
        <dbReference type="RuleBase" id="RU004404"/>
    </source>
</evidence>
<feature type="signal peptide" evidence="7">
    <location>
        <begin position="1"/>
        <end position="22"/>
    </location>
</feature>
<dbReference type="eggNOG" id="COG0793">
    <property type="taxonomic scope" value="Bacteria"/>
</dbReference>
<proteinExistence type="inferred from homology"/>
<evidence type="ECO:0000256" key="4">
    <source>
        <dbReference type="ARBA" id="ARBA00022825"/>
    </source>
</evidence>
<dbReference type="PANTHER" id="PTHR32060">
    <property type="entry name" value="TAIL-SPECIFIC PROTEASE"/>
    <property type="match status" value="1"/>
</dbReference>